<feature type="transmembrane region" description="Helical" evidence="1">
    <location>
        <begin position="256"/>
        <end position="283"/>
    </location>
</feature>
<keyword evidence="1" id="KW-0812">Transmembrane</keyword>
<accession>X1LAJ0</accession>
<comment type="caution">
    <text evidence="2">The sequence shown here is derived from an EMBL/GenBank/DDBJ whole genome shotgun (WGS) entry which is preliminary data.</text>
</comment>
<name>X1LAJ0_9ZZZZ</name>
<evidence type="ECO:0000256" key="1">
    <source>
        <dbReference type="SAM" id="Phobius"/>
    </source>
</evidence>
<reference evidence="2" key="1">
    <citation type="journal article" date="2014" name="Front. Microbiol.">
        <title>High frequency of phylogenetically diverse reductive dehalogenase-homologous genes in deep subseafloor sedimentary metagenomes.</title>
        <authorList>
            <person name="Kawai M."/>
            <person name="Futagami T."/>
            <person name="Toyoda A."/>
            <person name="Takaki Y."/>
            <person name="Nishi S."/>
            <person name="Hori S."/>
            <person name="Arai W."/>
            <person name="Tsubouchi T."/>
            <person name="Morono Y."/>
            <person name="Uchiyama I."/>
            <person name="Ito T."/>
            <person name="Fujiyama A."/>
            <person name="Inagaki F."/>
            <person name="Takami H."/>
        </authorList>
    </citation>
    <scope>NUCLEOTIDE SEQUENCE</scope>
    <source>
        <strain evidence="2">Expedition CK06-06</strain>
    </source>
</reference>
<sequence>MIALVLASIASLAATLGGLLLSWVISPYFTTLSYTNPANNEIIRVGLGITQGFVNMLLVLILVYIAIATILRLAGYETKKLLITFIIVALLVNFSPVICGLIVDASNIVMNFFLSEVTGGKQLINSFGAIWETIKVGFEWEKAFTLTGQIDTIFLFAVSAVLNLVLFLVLLLFASIFMFRYIAIWMLVILSPLAFACYILPVTRKYWTMWWNQFIQWSFIGVTCGFFLYLAELLATQGTGIYGPAQGLGSSFLPHLVPLGFLMMGLIFGLQTSAMGASTVMSLSKRSGRWARNKTRFKT</sequence>
<feature type="transmembrane region" description="Helical" evidence="1">
    <location>
        <begin position="81"/>
        <end position="103"/>
    </location>
</feature>
<protein>
    <recommendedName>
        <fullName evidence="3">TrbL/VirB6 plasmid conjugal transfer protein</fullName>
    </recommendedName>
</protein>
<feature type="non-terminal residue" evidence="2">
    <location>
        <position position="299"/>
    </location>
</feature>
<gene>
    <name evidence="2" type="ORF">S06H3_01922</name>
</gene>
<organism evidence="2">
    <name type="scientific">marine sediment metagenome</name>
    <dbReference type="NCBI Taxonomy" id="412755"/>
    <lineage>
        <taxon>unclassified sequences</taxon>
        <taxon>metagenomes</taxon>
        <taxon>ecological metagenomes</taxon>
    </lineage>
</organism>
<dbReference type="EMBL" id="BARV01000522">
    <property type="protein sequence ID" value="GAH99439.1"/>
    <property type="molecule type" value="Genomic_DNA"/>
</dbReference>
<feature type="transmembrane region" description="Helical" evidence="1">
    <location>
        <begin position="53"/>
        <end position="74"/>
    </location>
</feature>
<keyword evidence="1" id="KW-0472">Membrane</keyword>
<proteinExistence type="predicted"/>
<evidence type="ECO:0008006" key="3">
    <source>
        <dbReference type="Google" id="ProtNLM"/>
    </source>
</evidence>
<feature type="transmembrane region" description="Helical" evidence="1">
    <location>
        <begin position="214"/>
        <end position="236"/>
    </location>
</feature>
<dbReference type="AlphaFoldDB" id="X1LAJ0"/>
<feature type="transmembrane region" description="Helical" evidence="1">
    <location>
        <begin position="152"/>
        <end position="176"/>
    </location>
</feature>
<feature type="transmembrane region" description="Helical" evidence="1">
    <location>
        <begin position="182"/>
        <end position="202"/>
    </location>
</feature>
<evidence type="ECO:0000313" key="2">
    <source>
        <dbReference type="EMBL" id="GAH99439.1"/>
    </source>
</evidence>
<keyword evidence="1" id="KW-1133">Transmembrane helix</keyword>